<dbReference type="GO" id="GO:0004445">
    <property type="term" value="F:inositol-polyphosphate 5-phosphatase activity"/>
    <property type="evidence" value="ECO:0007669"/>
    <property type="project" value="InterPro"/>
</dbReference>
<evidence type="ECO:0000259" key="4">
    <source>
        <dbReference type="SMART" id="SM00128"/>
    </source>
</evidence>
<dbReference type="OrthoDB" id="62798at2759"/>
<dbReference type="Gene3D" id="3.60.10.10">
    <property type="entry name" value="Endonuclease/exonuclease/phosphatase"/>
    <property type="match status" value="2"/>
</dbReference>
<dbReference type="EMBL" id="NMUH01000196">
    <property type="protein sequence ID" value="MQL74217.1"/>
    <property type="molecule type" value="Genomic_DNA"/>
</dbReference>
<evidence type="ECO:0000313" key="5">
    <source>
        <dbReference type="EMBL" id="MQL74217.1"/>
    </source>
</evidence>
<proteinExistence type="inferred from homology"/>
<evidence type="ECO:0000256" key="1">
    <source>
        <dbReference type="ARBA" id="ARBA00010768"/>
    </source>
</evidence>
<keyword evidence="2" id="KW-0378">Hydrolase</keyword>
<feature type="region of interest" description="Disordered" evidence="3">
    <location>
        <begin position="287"/>
        <end position="309"/>
    </location>
</feature>
<comment type="caution">
    <text evidence="5">The sequence shown here is derived from an EMBL/GenBank/DDBJ whole genome shotgun (WGS) entry which is preliminary data.</text>
</comment>
<dbReference type="Proteomes" id="UP000652761">
    <property type="component" value="Unassembled WGS sequence"/>
</dbReference>
<evidence type="ECO:0000256" key="3">
    <source>
        <dbReference type="SAM" id="MobiDB-lite"/>
    </source>
</evidence>
<comment type="similarity">
    <text evidence="1">Belongs to the inositol polyphosphate 5-phosphatase family.</text>
</comment>
<keyword evidence="6" id="KW-1185">Reference proteome</keyword>
<dbReference type="PANTHER" id="PTHR45666:SF21">
    <property type="entry name" value="TYPE I INOSITOL POLYPHOSPHATE 5-PHOSPHATASE 2"/>
    <property type="match status" value="1"/>
</dbReference>
<dbReference type="InterPro" id="IPR045849">
    <property type="entry name" value="IP5P_plant"/>
</dbReference>
<dbReference type="AlphaFoldDB" id="A0A843TWE8"/>
<dbReference type="SUPFAM" id="SSF56219">
    <property type="entry name" value="DNase I-like"/>
    <property type="match status" value="1"/>
</dbReference>
<dbReference type="Pfam" id="PF22669">
    <property type="entry name" value="Exo_endo_phos2"/>
    <property type="match status" value="1"/>
</dbReference>
<gene>
    <name evidence="5" type="ORF">Taro_006569</name>
</gene>
<dbReference type="GO" id="GO:0004439">
    <property type="term" value="F:phosphatidylinositol-4,5-bisphosphate 5-phosphatase activity"/>
    <property type="evidence" value="ECO:0007669"/>
    <property type="project" value="TreeGrafter"/>
</dbReference>
<organism evidence="5 6">
    <name type="scientific">Colocasia esculenta</name>
    <name type="common">Wild taro</name>
    <name type="synonym">Arum esculentum</name>
    <dbReference type="NCBI Taxonomy" id="4460"/>
    <lineage>
        <taxon>Eukaryota</taxon>
        <taxon>Viridiplantae</taxon>
        <taxon>Streptophyta</taxon>
        <taxon>Embryophyta</taxon>
        <taxon>Tracheophyta</taxon>
        <taxon>Spermatophyta</taxon>
        <taxon>Magnoliopsida</taxon>
        <taxon>Liliopsida</taxon>
        <taxon>Araceae</taxon>
        <taxon>Aroideae</taxon>
        <taxon>Colocasieae</taxon>
        <taxon>Colocasia</taxon>
    </lineage>
</organism>
<dbReference type="InterPro" id="IPR036691">
    <property type="entry name" value="Endo/exonu/phosph_ase_sf"/>
</dbReference>
<dbReference type="GO" id="GO:0046856">
    <property type="term" value="P:phosphatidylinositol dephosphorylation"/>
    <property type="evidence" value="ECO:0007669"/>
    <property type="project" value="InterPro"/>
</dbReference>
<dbReference type="SMART" id="SM00128">
    <property type="entry name" value="IPPc"/>
    <property type="match status" value="1"/>
</dbReference>
<feature type="domain" description="Inositol polyphosphate-related phosphatase" evidence="4">
    <location>
        <begin position="417"/>
        <end position="705"/>
    </location>
</feature>
<evidence type="ECO:0000256" key="2">
    <source>
        <dbReference type="ARBA" id="ARBA00022801"/>
    </source>
</evidence>
<accession>A0A843TWE8</accession>
<dbReference type="PANTHER" id="PTHR45666">
    <property type="entry name" value="TYPE IV INOSITOL POLYPHOSPHATE 5-PHOSPHATASE 9"/>
    <property type="match status" value="1"/>
</dbReference>
<name>A0A843TWE8_COLES</name>
<feature type="compositionally biased region" description="Low complexity" evidence="3">
    <location>
        <begin position="293"/>
        <end position="306"/>
    </location>
</feature>
<reference evidence="5" key="1">
    <citation type="submission" date="2017-07" db="EMBL/GenBank/DDBJ databases">
        <title>Taro Niue Genome Assembly and Annotation.</title>
        <authorList>
            <person name="Atibalentja N."/>
            <person name="Keating K."/>
            <person name="Fields C.J."/>
        </authorList>
    </citation>
    <scope>NUCLEOTIDE SEQUENCE</scope>
    <source>
        <strain evidence="5">Niue_2</strain>
        <tissue evidence="5">Leaf</tissue>
    </source>
</reference>
<sequence length="705" mass="79778">MFSALRGPLLSLMPPPPSPPLVFRNFLLLVLGEASSQLLAKSDVWVGRLSTLGFSLAQIRKQSPCKVMKRSFLCGEASVGSCRRVVPRVHVAFLGGCCFHAIMRLLFGVGAFPVVLLWCHCSYSFPPFWPSIVMRKWLNIEPKIHEFSEDEVETESDDDDAKSIGTEDWLSNTVGVQSVNPTQVSDCLEKPSTTNTIRRRRRKSETLRVQYISNKDLRIMIGTWNVAGKNPTDDLIIDDWLCTEEPADIFQEVVPLNAGNVLGAEDNRPVSKWEAIIRKTLEKRLQPKKECQSYSSPASPVLRSSPSSPPVEDIDITQLIDGNNKSTCHANADSSRVENEHWKFNLSKKHQSTIHGVDHDHMLDWPEYSLDTPRKVLSSGTKLRRVSSISPVFGFDLLEKSQVFSSHDLALDVGLKRVHQSSGNLGMLWPMEQEKSELFESREVTCGVSDLLSNSDTLSDGEKDLCSENVDRKCHSEEYKSCEDTRSRYVRIVGKQMVGIYISIWVCRKLRRHVNNLKVSPVGVGLMGYMGNKGSVSVSMSLFQTRLCFVCSHLTSGQKEGNQQRRNSDVNDILERTRFHCALNPNQPLTIPSHESSLSDMSLTSGGLTSLVLFLHEISRIFWFGDLNYRINLPDQEIRELVSRKRWNELTNSDQLCKEMQCGCVFYGWKEGLINFPPTYKYEVNTNRYFGENAREGEKKRSPAW</sequence>
<dbReference type="GO" id="GO:0034485">
    <property type="term" value="F:phosphatidylinositol-3,4,5-trisphosphate 5-phosphatase activity"/>
    <property type="evidence" value="ECO:0007669"/>
    <property type="project" value="TreeGrafter"/>
</dbReference>
<dbReference type="InterPro" id="IPR000300">
    <property type="entry name" value="IPPc"/>
</dbReference>
<protein>
    <recommendedName>
        <fullName evidence="4">Inositol polyphosphate-related phosphatase domain-containing protein</fullName>
    </recommendedName>
</protein>
<evidence type="ECO:0000313" key="6">
    <source>
        <dbReference type="Proteomes" id="UP000652761"/>
    </source>
</evidence>